<evidence type="ECO:0000313" key="1">
    <source>
        <dbReference type="EMBL" id="PTQ81044.1"/>
    </source>
</evidence>
<gene>
    <name evidence="1" type="ORF">C8R21_11290</name>
</gene>
<dbReference type="EMBL" id="QAOK01000012">
    <property type="protein sequence ID" value="PTQ81044.1"/>
    <property type="molecule type" value="Genomic_DNA"/>
</dbReference>
<reference evidence="1 2" key="1">
    <citation type="submission" date="2018-04" db="EMBL/GenBank/DDBJ databases">
        <title>Active sludge and wastewater microbial communities from Klosterneuburg, Austria.</title>
        <authorList>
            <person name="Wagner M."/>
        </authorList>
    </citation>
    <scope>NUCLEOTIDE SEQUENCE [LARGE SCALE GENOMIC DNA]</scope>
    <source>
        <strain evidence="1 2">Nl12</strain>
    </source>
</reference>
<dbReference type="InterPro" id="IPR014729">
    <property type="entry name" value="Rossmann-like_a/b/a_fold"/>
</dbReference>
<dbReference type="AlphaFoldDB" id="A0A2T5IB56"/>
<dbReference type="Gene3D" id="3.40.50.620">
    <property type="entry name" value="HUPs"/>
    <property type="match status" value="1"/>
</dbReference>
<accession>A0A2T5IB56</accession>
<organism evidence="1 2">
    <name type="scientific">Nitrosospira multiformis</name>
    <dbReference type="NCBI Taxonomy" id="1231"/>
    <lineage>
        <taxon>Bacteria</taxon>
        <taxon>Pseudomonadati</taxon>
        <taxon>Pseudomonadota</taxon>
        <taxon>Betaproteobacteria</taxon>
        <taxon>Nitrosomonadales</taxon>
        <taxon>Nitrosomonadaceae</taxon>
        <taxon>Nitrosospira</taxon>
    </lineage>
</organism>
<sequence length="591" mass="67587">MEMQNSALLSLRRMTSIYPSLDLQSLNELTGPGIFVAVMQLSNSDQSASSLRMQIHGTATELCFYDGCLVQPSGRFNPMNARDLFYHWDEVEASEGQFWTVRAQLEGPRLEVRNDFLGIGQVYFWTEHGRWLLSNSVELLATIIRSAELDPLGMSLAISLGWVSGDRTLHRTIRVLPAAAHWKWEGIRNDPVKSCDYPLSRLWSHPRVSRFGYSEAVELAAKLAGICAELSKHQGVLKCPLTGGRDSRALVLLMMHADIPAQYYTDVFPGSEADVVTGQQIAQRFGLSYDLITKDVDDLICDWSRAMDQLIRQNDGMVSLWQMVDVLGRSEPERSPSILIWGIGGEIGRANFDHPKWHYGLKSARFAKHFLADRLLQKSELINDELITIAGEFLNQWVEQKLDSGCPVADIPDLFYTFERVRRWGGSNARKIHPRVNLFAPLCTRPFVEAAFRLTPSFRFSEPLHYQLIGLNPKLHRIPFSTEPWRNQNPNLAMFKMIWEKKIRRAHPADTSCISTQAIILEKKLGEVRNFCMETRNSHVWNYIRRPQFDSLLSKTTSSEARQRHLPLLLQVLTLLRYEQLLRGTVEKYVE</sequence>
<proteinExistence type="predicted"/>
<name>A0A2T5IB56_9PROT</name>
<evidence type="ECO:0000313" key="2">
    <source>
        <dbReference type="Proteomes" id="UP000244152"/>
    </source>
</evidence>
<comment type="caution">
    <text evidence="1">The sequence shown here is derived from an EMBL/GenBank/DDBJ whole genome shotgun (WGS) entry which is preliminary data.</text>
</comment>
<dbReference type="Proteomes" id="UP000244152">
    <property type="component" value="Unassembled WGS sequence"/>
</dbReference>
<protein>
    <submittedName>
        <fullName evidence="1">Asparagine synthase (Glutamine-hydrolysing)</fullName>
    </submittedName>
</protein>